<dbReference type="OrthoDB" id="9802426at2"/>
<evidence type="ECO:0000259" key="8">
    <source>
        <dbReference type="PROSITE" id="PS50110"/>
    </source>
</evidence>
<accession>A0A4Z0WCX8</accession>
<dbReference type="GO" id="GO:0032993">
    <property type="term" value="C:protein-DNA complex"/>
    <property type="evidence" value="ECO:0007669"/>
    <property type="project" value="TreeGrafter"/>
</dbReference>
<dbReference type="InterPro" id="IPR011006">
    <property type="entry name" value="CheY-like_superfamily"/>
</dbReference>
<dbReference type="InterPro" id="IPR001789">
    <property type="entry name" value="Sig_transdc_resp-reg_receiver"/>
</dbReference>
<dbReference type="GO" id="GO:0005829">
    <property type="term" value="C:cytosol"/>
    <property type="evidence" value="ECO:0007669"/>
    <property type="project" value="TreeGrafter"/>
</dbReference>
<dbReference type="GO" id="GO:0006355">
    <property type="term" value="P:regulation of DNA-templated transcription"/>
    <property type="evidence" value="ECO:0007669"/>
    <property type="project" value="InterPro"/>
</dbReference>
<keyword evidence="5" id="KW-0804">Transcription</keyword>
<sequence>MKILIIEDNAILAHGLKTVIEEIGYRADVLRNGEQAASYMKNGQYDLLMLDLGLPGVDGIEVLRNLRKRNNQIPVIIISARDRLDQRIMGLDEGADDYLCKPFPLEEVVARVRAVIRRSRSFADNRLKNGELELCLTSRVLTIKDEEVVLHRREMAVLEYFLMNRGRLLSKDQVADSIASFEQDVSASAIETYVSRIRKKLGAAAGIRTVRGLGYMMDNLD</sequence>
<keyword evidence="4 7" id="KW-0238">DNA-binding</keyword>
<evidence type="ECO:0000313" key="10">
    <source>
        <dbReference type="EMBL" id="TGG94880.1"/>
    </source>
</evidence>
<keyword evidence="3" id="KW-0805">Transcription regulation</keyword>
<dbReference type="Gene3D" id="3.40.50.2300">
    <property type="match status" value="1"/>
</dbReference>
<gene>
    <name evidence="10" type="ORF">E4656_00155</name>
</gene>
<keyword evidence="11" id="KW-1185">Reference proteome</keyword>
<dbReference type="PANTHER" id="PTHR48111:SF67">
    <property type="entry name" value="TRANSCRIPTIONAL REGULATORY PROTEIN TCTD"/>
    <property type="match status" value="1"/>
</dbReference>
<evidence type="ECO:0000256" key="5">
    <source>
        <dbReference type="ARBA" id="ARBA00023163"/>
    </source>
</evidence>
<dbReference type="CDD" id="cd17624">
    <property type="entry name" value="REC_OmpR_PmrA-like"/>
    <property type="match status" value="1"/>
</dbReference>
<organism evidence="10 11">
    <name type="scientific">Natronospirillum operosum</name>
    <dbReference type="NCBI Taxonomy" id="2759953"/>
    <lineage>
        <taxon>Bacteria</taxon>
        <taxon>Pseudomonadati</taxon>
        <taxon>Pseudomonadota</taxon>
        <taxon>Gammaproteobacteria</taxon>
        <taxon>Oceanospirillales</taxon>
        <taxon>Natronospirillaceae</taxon>
        <taxon>Natronospirillum</taxon>
    </lineage>
</organism>
<dbReference type="Pfam" id="PF00486">
    <property type="entry name" value="Trans_reg_C"/>
    <property type="match status" value="1"/>
</dbReference>
<dbReference type="PANTHER" id="PTHR48111">
    <property type="entry name" value="REGULATOR OF RPOS"/>
    <property type="match status" value="1"/>
</dbReference>
<dbReference type="FunFam" id="3.40.50.2300:FF:000002">
    <property type="entry name" value="DNA-binding response regulator PhoP"/>
    <property type="match status" value="1"/>
</dbReference>
<evidence type="ECO:0000313" key="11">
    <source>
        <dbReference type="Proteomes" id="UP000297475"/>
    </source>
</evidence>
<dbReference type="InterPro" id="IPR036388">
    <property type="entry name" value="WH-like_DNA-bd_sf"/>
</dbReference>
<dbReference type="SMART" id="SM00448">
    <property type="entry name" value="REC"/>
    <property type="match status" value="1"/>
</dbReference>
<dbReference type="RefSeq" id="WP_135480083.1">
    <property type="nucleotide sequence ID" value="NZ_SRMF01000001.1"/>
</dbReference>
<dbReference type="Gene3D" id="1.10.10.10">
    <property type="entry name" value="Winged helix-like DNA-binding domain superfamily/Winged helix DNA-binding domain"/>
    <property type="match status" value="1"/>
</dbReference>
<proteinExistence type="predicted"/>
<dbReference type="InterPro" id="IPR039420">
    <property type="entry name" value="WalR-like"/>
</dbReference>
<evidence type="ECO:0000256" key="3">
    <source>
        <dbReference type="ARBA" id="ARBA00023015"/>
    </source>
</evidence>
<reference evidence="10 11" key="1">
    <citation type="submission" date="2019-04" db="EMBL/GenBank/DDBJ databases">
        <title>Natronospirillum operosus gen. nov., sp. nov., a haloalkaliphilic satellite isolated from decaying biomass of laboratory culture of cyanobacterium Geitlerinema sp. and proposal of Natronospirillaceae fam. nov. and Saccharospirillaceae fam. nov.</title>
        <authorList>
            <person name="Kevbrin V."/>
            <person name="Boltyanskaya Y."/>
            <person name="Koziaeva V."/>
            <person name="Grouzdev D.S."/>
            <person name="Park M."/>
            <person name="Cho J."/>
        </authorList>
    </citation>
    <scope>NUCLEOTIDE SEQUENCE [LARGE SCALE GENOMIC DNA]</scope>
    <source>
        <strain evidence="10 11">G-116</strain>
    </source>
</reference>
<feature type="modified residue" description="4-aspartylphosphate" evidence="6">
    <location>
        <position position="51"/>
    </location>
</feature>
<dbReference type="SMART" id="SM00862">
    <property type="entry name" value="Trans_reg_C"/>
    <property type="match status" value="1"/>
</dbReference>
<dbReference type="GO" id="GO:0000976">
    <property type="term" value="F:transcription cis-regulatory region binding"/>
    <property type="evidence" value="ECO:0007669"/>
    <property type="project" value="TreeGrafter"/>
</dbReference>
<feature type="DNA-binding region" description="OmpR/PhoB-type" evidence="7">
    <location>
        <begin position="124"/>
        <end position="219"/>
    </location>
</feature>
<evidence type="ECO:0000259" key="9">
    <source>
        <dbReference type="PROSITE" id="PS51755"/>
    </source>
</evidence>
<dbReference type="CDD" id="cd00383">
    <property type="entry name" value="trans_reg_C"/>
    <property type="match status" value="1"/>
</dbReference>
<dbReference type="SUPFAM" id="SSF52172">
    <property type="entry name" value="CheY-like"/>
    <property type="match status" value="1"/>
</dbReference>
<feature type="domain" description="Response regulatory" evidence="8">
    <location>
        <begin position="2"/>
        <end position="116"/>
    </location>
</feature>
<evidence type="ECO:0000256" key="2">
    <source>
        <dbReference type="ARBA" id="ARBA00023012"/>
    </source>
</evidence>
<comment type="caution">
    <text evidence="10">The sequence shown here is derived from an EMBL/GenBank/DDBJ whole genome shotgun (WGS) entry which is preliminary data.</text>
</comment>
<protein>
    <submittedName>
        <fullName evidence="10">Response regulator transcription factor</fullName>
    </submittedName>
</protein>
<dbReference type="Pfam" id="PF00072">
    <property type="entry name" value="Response_reg"/>
    <property type="match status" value="1"/>
</dbReference>
<dbReference type="GO" id="GO:0000156">
    <property type="term" value="F:phosphorelay response regulator activity"/>
    <property type="evidence" value="ECO:0007669"/>
    <property type="project" value="TreeGrafter"/>
</dbReference>
<dbReference type="PROSITE" id="PS50110">
    <property type="entry name" value="RESPONSE_REGULATORY"/>
    <property type="match status" value="1"/>
</dbReference>
<evidence type="ECO:0000256" key="6">
    <source>
        <dbReference type="PROSITE-ProRule" id="PRU00169"/>
    </source>
</evidence>
<dbReference type="AlphaFoldDB" id="A0A4Z0WCX8"/>
<evidence type="ECO:0000256" key="1">
    <source>
        <dbReference type="ARBA" id="ARBA00022553"/>
    </source>
</evidence>
<dbReference type="PROSITE" id="PS51755">
    <property type="entry name" value="OMPR_PHOB"/>
    <property type="match status" value="1"/>
</dbReference>
<dbReference type="InterPro" id="IPR001867">
    <property type="entry name" value="OmpR/PhoB-type_DNA-bd"/>
</dbReference>
<feature type="domain" description="OmpR/PhoB-type" evidence="9">
    <location>
        <begin position="124"/>
        <end position="219"/>
    </location>
</feature>
<dbReference type="Proteomes" id="UP000297475">
    <property type="component" value="Unassembled WGS sequence"/>
</dbReference>
<evidence type="ECO:0000256" key="7">
    <source>
        <dbReference type="PROSITE-ProRule" id="PRU01091"/>
    </source>
</evidence>
<keyword evidence="2" id="KW-0902">Two-component regulatory system</keyword>
<evidence type="ECO:0000256" key="4">
    <source>
        <dbReference type="ARBA" id="ARBA00023125"/>
    </source>
</evidence>
<keyword evidence="1 6" id="KW-0597">Phosphoprotein</keyword>
<name>A0A4Z0WCX8_9GAMM</name>
<dbReference type="EMBL" id="SRMF01000001">
    <property type="protein sequence ID" value="TGG94880.1"/>
    <property type="molecule type" value="Genomic_DNA"/>
</dbReference>
<dbReference type="Gene3D" id="6.10.250.690">
    <property type="match status" value="1"/>
</dbReference>